<dbReference type="GeneID" id="136801182"/>
<keyword evidence="1" id="KW-0732">Signal</keyword>
<dbReference type="OrthoDB" id="6033897at2759"/>
<proteinExistence type="predicted"/>
<protein>
    <submittedName>
        <fullName evidence="2">Uncharacterized protein</fullName>
    </submittedName>
</protein>
<keyword evidence="3" id="KW-1185">Reference proteome</keyword>
<name>A0A7M5V655_9CNID</name>
<dbReference type="AlphaFoldDB" id="A0A7M5V655"/>
<accession>A0A7M5V655</accession>
<evidence type="ECO:0000256" key="1">
    <source>
        <dbReference type="SAM" id="SignalP"/>
    </source>
</evidence>
<evidence type="ECO:0000313" key="3">
    <source>
        <dbReference type="Proteomes" id="UP000594262"/>
    </source>
</evidence>
<organism evidence="2 3">
    <name type="scientific">Clytia hemisphaerica</name>
    <dbReference type="NCBI Taxonomy" id="252671"/>
    <lineage>
        <taxon>Eukaryota</taxon>
        <taxon>Metazoa</taxon>
        <taxon>Cnidaria</taxon>
        <taxon>Hydrozoa</taxon>
        <taxon>Hydroidolina</taxon>
        <taxon>Leptothecata</taxon>
        <taxon>Obeliida</taxon>
        <taxon>Clytiidae</taxon>
        <taxon>Clytia</taxon>
    </lineage>
</organism>
<dbReference type="EnsemblMetazoa" id="CLYHEMT010469.1">
    <property type="protein sequence ID" value="CLYHEMP010469.1"/>
    <property type="gene ID" value="CLYHEMG010469"/>
</dbReference>
<dbReference type="Proteomes" id="UP000594262">
    <property type="component" value="Unplaced"/>
</dbReference>
<feature type="chain" id="PRO_5029720942" evidence="1">
    <location>
        <begin position="19"/>
        <end position="255"/>
    </location>
</feature>
<dbReference type="RefSeq" id="XP_066913920.1">
    <property type="nucleotide sequence ID" value="XM_067057819.1"/>
</dbReference>
<sequence length="255" mass="28815">MFSIIFVAIVLVVAPAQSKKCNLKIEEKGSLPFVESIEIKDTKYGKAVITEVPSHRNGELKAVKHIVYDKMGLEIDLLKEFGPKKVSVCLVHHRTMDEPSEKDIESALNLGGCGNKLPRRGSRSDYYYLPRHCNGVLNEEQMKIAKEECDDVTMVCGADVEENVETHSKRALELAIDHMQDESKRAVLREFTACDPQSTMALMSCQPSRLVADCHFTTKFCTYGLKCPLNVHGGYWNCNYNHKFAQVKCCDYKCR</sequence>
<reference evidence="2" key="1">
    <citation type="submission" date="2021-01" db="UniProtKB">
        <authorList>
            <consortium name="EnsemblMetazoa"/>
        </authorList>
    </citation>
    <scope>IDENTIFICATION</scope>
</reference>
<evidence type="ECO:0000313" key="2">
    <source>
        <dbReference type="EnsemblMetazoa" id="CLYHEMP010469.1"/>
    </source>
</evidence>
<feature type="signal peptide" evidence="1">
    <location>
        <begin position="1"/>
        <end position="18"/>
    </location>
</feature>